<dbReference type="Proteomes" id="UP000217994">
    <property type="component" value="Unassembled WGS sequence"/>
</dbReference>
<proteinExistence type="predicted"/>
<protein>
    <submittedName>
        <fullName evidence="1">Uncharacterized protein</fullName>
    </submittedName>
</protein>
<sequence length="213" mass="23784">MEFRSLVLLSDVCMRKILNMLSARRGIDHATLNAETDVLNAAIRSVAIPVDDRVAFGMRAAEVAGQVTPAAIDMLVSRLHAPTSPIPEAFESSARGHGAWLAAWQFAVFEILFQFRESALGVLREIAWGEYDWTQGNALEILVRLAAKGIGREDTIADFHREFERVSDEAKRYAIGPLLHRAKFESEVAAIVGELHSVPEWREVVWEMEGRKS</sequence>
<organism evidence="1 2">
    <name type="scientific">Burkholderia ubonensis subsp. mesacidophila</name>
    <dbReference type="NCBI Taxonomy" id="265293"/>
    <lineage>
        <taxon>Bacteria</taxon>
        <taxon>Pseudomonadati</taxon>
        <taxon>Pseudomonadota</taxon>
        <taxon>Betaproteobacteria</taxon>
        <taxon>Burkholderiales</taxon>
        <taxon>Burkholderiaceae</taxon>
        <taxon>Burkholderia</taxon>
        <taxon>Burkholderia cepacia complex</taxon>
    </lineage>
</organism>
<evidence type="ECO:0000313" key="1">
    <source>
        <dbReference type="EMBL" id="PCE32928.1"/>
    </source>
</evidence>
<dbReference type="EMBL" id="MTZU01000023">
    <property type="protein sequence ID" value="PCE32928.1"/>
    <property type="molecule type" value="Genomic_DNA"/>
</dbReference>
<gene>
    <name evidence="1" type="ORF">BZL54_08135</name>
</gene>
<accession>A0A2A4FJV4</accession>
<reference evidence="1 2" key="1">
    <citation type="submission" date="2017-01" db="EMBL/GenBank/DDBJ databases">
        <title>Whole-Genome Shotgun Sequencing of Two beta-Proteobacterial Species in Search of the Bulgecin Biosynthetic Cluster.</title>
        <authorList>
            <person name="Horsman M.E."/>
            <person name="Marous D.R."/>
            <person name="Li R."/>
            <person name="Oliver R.A."/>
            <person name="Byun B."/>
            <person name="Emrich S.J."/>
            <person name="Boggess B."/>
            <person name="Townsend C.A."/>
            <person name="Mobashery S."/>
        </authorList>
    </citation>
    <scope>NUCLEOTIDE SEQUENCE [LARGE SCALE GENOMIC DNA]</scope>
    <source>
        <strain evidence="1 2">ATCC 31433</strain>
    </source>
</reference>
<evidence type="ECO:0000313" key="2">
    <source>
        <dbReference type="Proteomes" id="UP000217994"/>
    </source>
</evidence>
<name>A0A2A4FJV4_9BURK</name>
<comment type="caution">
    <text evidence="1">The sequence shown here is derived from an EMBL/GenBank/DDBJ whole genome shotgun (WGS) entry which is preliminary data.</text>
</comment>
<dbReference type="AlphaFoldDB" id="A0A2A4FJV4"/>